<dbReference type="EMBL" id="HBUE01328623">
    <property type="protein sequence ID" value="CAG6592122.1"/>
    <property type="molecule type" value="Transcribed_RNA"/>
</dbReference>
<dbReference type="EMBL" id="HBUE01221963">
    <property type="protein sequence ID" value="CAG6540055.1"/>
    <property type="molecule type" value="Transcribed_RNA"/>
</dbReference>
<dbReference type="Pfam" id="PF00888">
    <property type="entry name" value="Cullin"/>
    <property type="match status" value="1"/>
</dbReference>
<proteinExistence type="inferred from homology"/>
<evidence type="ECO:0000313" key="3">
    <source>
        <dbReference type="EMBL" id="CAG6592122.1"/>
    </source>
</evidence>
<dbReference type="SUPFAM" id="SSF74788">
    <property type="entry name" value="Cullin repeat-like"/>
    <property type="match status" value="1"/>
</dbReference>
<dbReference type="GO" id="GO:0031625">
    <property type="term" value="F:ubiquitin protein ligase binding"/>
    <property type="evidence" value="ECO:0007669"/>
    <property type="project" value="InterPro"/>
</dbReference>
<sequence length="116" mass="13741">MSLKPRRVDFNQTWNDLRNTIEDVITLGRVERNEWNSRFVDIYTICVAHPEPLADKLYAVTKSFLEEHVKNLLNTKVTPSSLCTTESNLGNDLLHRYHEVWLEYSKGVEYLNYLYF</sequence>
<protein>
    <submittedName>
        <fullName evidence="3">Cullin-2</fullName>
    </submittedName>
</protein>
<dbReference type="InterPro" id="IPR016159">
    <property type="entry name" value="Cullin_repeat-like_dom_sf"/>
</dbReference>
<comment type="similarity">
    <text evidence="1">Belongs to the cullin family.</text>
</comment>
<evidence type="ECO:0000256" key="1">
    <source>
        <dbReference type="ARBA" id="ARBA00006019"/>
    </source>
</evidence>
<dbReference type="InterPro" id="IPR001373">
    <property type="entry name" value="Cullin_N"/>
</dbReference>
<accession>A0A8D8KR23</accession>
<evidence type="ECO:0000259" key="2">
    <source>
        <dbReference type="Pfam" id="PF00888"/>
    </source>
</evidence>
<organism evidence="3">
    <name type="scientific">Culex pipiens</name>
    <name type="common">House mosquito</name>
    <dbReference type="NCBI Taxonomy" id="7175"/>
    <lineage>
        <taxon>Eukaryota</taxon>
        <taxon>Metazoa</taxon>
        <taxon>Ecdysozoa</taxon>
        <taxon>Arthropoda</taxon>
        <taxon>Hexapoda</taxon>
        <taxon>Insecta</taxon>
        <taxon>Pterygota</taxon>
        <taxon>Neoptera</taxon>
        <taxon>Endopterygota</taxon>
        <taxon>Diptera</taxon>
        <taxon>Nematocera</taxon>
        <taxon>Culicoidea</taxon>
        <taxon>Culicidae</taxon>
        <taxon>Culicinae</taxon>
        <taxon>Culicini</taxon>
        <taxon>Culex</taxon>
        <taxon>Culex</taxon>
    </lineage>
</organism>
<dbReference type="Gene3D" id="1.20.1310.10">
    <property type="entry name" value="Cullin Repeats"/>
    <property type="match status" value="1"/>
</dbReference>
<dbReference type="GO" id="GO:0006511">
    <property type="term" value="P:ubiquitin-dependent protein catabolic process"/>
    <property type="evidence" value="ECO:0007669"/>
    <property type="project" value="InterPro"/>
</dbReference>
<reference evidence="3" key="1">
    <citation type="submission" date="2021-05" db="EMBL/GenBank/DDBJ databases">
        <authorList>
            <person name="Alioto T."/>
            <person name="Alioto T."/>
            <person name="Gomez Garrido J."/>
        </authorList>
    </citation>
    <scope>NUCLEOTIDE SEQUENCE</scope>
</reference>
<name>A0A8D8KR23_CULPI</name>
<dbReference type="AlphaFoldDB" id="A0A8D8KR23"/>
<feature type="domain" description="Cullin N-terminal" evidence="2">
    <location>
        <begin position="14"/>
        <end position="114"/>
    </location>
</feature>